<protein>
    <submittedName>
        <fullName evidence="4">NADH oxidoreductase</fullName>
    </submittedName>
</protein>
<dbReference type="InterPro" id="IPR020843">
    <property type="entry name" value="ER"/>
</dbReference>
<dbReference type="SUPFAM" id="SSF50129">
    <property type="entry name" value="GroES-like"/>
    <property type="match status" value="1"/>
</dbReference>
<dbReference type="SUPFAM" id="SSF51735">
    <property type="entry name" value="NAD(P)-binding Rossmann-fold domains"/>
    <property type="match status" value="1"/>
</dbReference>
<dbReference type="PATRIC" id="fig|1234595.3.peg.351"/>
<keyword evidence="1" id="KW-0521">NADP</keyword>
<accession>M2U8Z5</accession>
<evidence type="ECO:0000313" key="4">
    <source>
        <dbReference type="EMBL" id="EMD84422.1"/>
    </source>
</evidence>
<reference evidence="4 5" key="1">
    <citation type="journal article" date="2013" name="Genome Announc.">
        <title>Draft Genome Sequence of Strain JLT2015T, Belonging to the Family Sphingomonadaceae of the Alphaproteobacteria.</title>
        <authorList>
            <person name="Tang K."/>
            <person name="Liu K."/>
            <person name="Li S."/>
            <person name="Jiao N."/>
        </authorList>
    </citation>
    <scope>NUCLEOTIDE SEQUENCE [LARGE SCALE GENOMIC DNA]</scope>
    <source>
        <strain evidence="4 5">JLT2015</strain>
    </source>
</reference>
<name>M2U8Z5_9SPHN</name>
<dbReference type="PANTHER" id="PTHR48106">
    <property type="entry name" value="QUINONE OXIDOREDUCTASE PIG3-RELATED"/>
    <property type="match status" value="1"/>
</dbReference>
<evidence type="ECO:0000256" key="2">
    <source>
        <dbReference type="ARBA" id="ARBA00023002"/>
    </source>
</evidence>
<sequence>MTENLKMKARMTGEGRLEMFLAAEPVPETLDENEVLIEVDAAPINPSDQGVMFGPANIAEAVNEDRDGRALLTAPIPEALLARVSARLGKALPVGNEGAGTVVAAGSGAAAQALLGKTVAAMGGAMYARYCKTTAENCLAFNEGTTAVEGASSFVNPLTALSMVETMRMEGHSALVHTAAASNLGQMLNRICQADDVSLVNIVRSEDQAKILRSAGANHVCNSSDDDFLDQLTEAVAETNATLAFDAVGGGKLANYILMAMERAQGRKADAFSVYGSTAHKQVYLYGSLDLSPTVLTRGYGMFWGVGGWLLPPFLARIGGKRAGELRQRVADEIGTTFASHYTKEISLEDALQADVARAYARKATGEKYLIRPQR</sequence>
<dbReference type="Proteomes" id="UP000011717">
    <property type="component" value="Unassembled WGS sequence"/>
</dbReference>
<dbReference type="CDD" id="cd08291">
    <property type="entry name" value="ETR_like_1"/>
    <property type="match status" value="1"/>
</dbReference>
<dbReference type="AlphaFoldDB" id="M2U8Z5"/>
<dbReference type="InterPro" id="IPR011032">
    <property type="entry name" value="GroES-like_sf"/>
</dbReference>
<dbReference type="Gene3D" id="3.40.50.720">
    <property type="entry name" value="NAD(P)-binding Rossmann-like Domain"/>
    <property type="match status" value="1"/>
</dbReference>
<keyword evidence="2" id="KW-0560">Oxidoreductase</keyword>
<dbReference type="RefSeq" id="WP_008599765.1">
    <property type="nucleotide sequence ID" value="NZ_AMRV01000001.1"/>
</dbReference>
<dbReference type="PANTHER" id="PTHR48106:SF18">
    <property type="entry name" value="QUINONE OXIDOREDUCTASE PIG3"/>
    <property type="match status" value="1"/>
</dbReference>
<feature type="domain" description="Enoyl reductase (ER)" evidence="3">
    <location>
        <begin position="15"/>
        <end position="371"/>
    </location>
</feature>
<comment type="caution">
    <text evidence="4">The sequence shown here is derived from an EMBL/GenBank/DDBJ whole genome shotgun (WGS) entry which is preliminary data.</text>
</comment>
<evidence type="ECO:0000259" key="3">
    <source>
        <dbReference type="SMART" id="SM00829"/>
    </source>
</evidence>
<dbReference type="EMBL" id="AMRV01000001">
    <property type="protein sequence ID" value="EMD84422.1"/>
    <property type="molecule type" value="Genomic_DNA"/>
</dbReference>
<gene>
    <name evidence="4" type="ORF">C725_0352</name>
</gene>
<dbReference type="InterPro" id="IPR036291">
    <property type="entry name" value="NAD(P)-bd_dom_sf"/>
</dbReference>
<dbReference type="GO" id="GO:0070402">
    <property type="term" value="F:NADPH binding"/>
    <property type="evidence" value="ECO:0007669"/>
    <property type="project" value="TreeGrafter"/>
</dbReference>
<keyword evidence="5" id="KW-1185">Reference proteome</keyword>
<dbReference type="SMART" id="SM00829">
    <property type="entry name" value="PKS_ER"/>
    <property type="match status" value="1"/>
</dbReference>
<dbReference type="GO" id="GO:0016651">
    <property type="term" value="F:oxidoreductase activity, acting on NAD(P)H"/>
    <property type="evidence" value="ECO:0007669"/>
    <property type="project" value="TreeGrafter"/>
</dbReference>
<evidence type="ECO:0000256" key="1">
    <source>
        <dbReference type="ARBA" id="ARBA00022857"/>
    </source>
</evidence>
<dbReference type="Gene3D" id="3.90.180.10">
    <property type="entry name" value="Medium-chain alcohol dehydrogenases, catalytic domain"/>
    <property type="match status" value="1"/>
</dbReference>
<proteinExistence type="predicted"/>
<organism evidence="4 5">
    <name type="scientific">Pacificimonas flava</name>
    <dbReference type="NCBI Taxonomy" id="1234595"/>
    <lineage>
        <taxon>Bacteria</taxon>
        <taxon>Pseudomonadati</taxon>
        <taxon>Pseudomonadota</taxon>
        <taxon>Alphaproteobacteria</taxon>
        <taxon>Sphingomonadales</taxon>
        <taxon>Sphingosinicellaceae</taxon>
        <taxon>Pacificimonas</taxon>
    </lineage>
</organism>
<evidence type="ECO:0000313" key="5">
    <source>
        <dbReference type="Proteomes" id="UP000011717"/>
    </source>
</evidence>